<sequence length="379" mass="40009">MTSVPNSSSPSSLAVANAQAASVQSIAVAMTVLVWGGLIGAGVLWNELPLLALSALLAAWPLALAERALAVRSQRSLVDGMQQLTRESDANRAWRVLAYSALLAGLLATVLTATWAGVLSTMALQTLLQSQSGWLASALLVPAVTTVVVFLGLLRFIGHAKLIAWLVPMLLLAGLSGYSLSHDQSWSVASSLALPGGAGWSAAWLLGGLLGGAGLMARWPWQQHTPRQPIMQMASALFAAAMVLAILVPGMTAVLLAAVACLLMMLILAQPALAVLMARGLSRWPALFVVLVLVTGLAELLWYTGGIVRLQQLSLLLLLWMTVNALVLAIYAGWVMKMSHARKALKLPSEAAYTIWRIAIRWVAPLSLLAGVAMLLGLL</sequence>
<keyword evidence="1" id="KW-0812">Transmembrane</keyword>
<dbReference type="EMBL" id="QUNR01000001">
    <property type="protein sequence ID" value="REH39862.1"/>
    <property type="molecule type" value="Genomic_DNA"/>
</dbReference>
<feature type="transmembrane region" description="Helical" evidence="1">
    <location>
        <begin position="96"/>
        <end position="122"/>
    </location>
</feature>
<protein>
    <submittedName>
        <fullName evidence="2">Uncharacterized protein</fullName>
    </submittedName>
</protein>
<dbReference type="InterPro" id="IPR037272">
    <property type="entry name" value="SNS_sf"/>
</dbReference>
<dbReference type="SUPFAM" id="SSF161070">
    <property type="entry name" value="SNF-like"/>
    <property type="match status" value="1"/>
</dbReference>
<evidence type="ECO:0000313" key="2">
    <source>
        <dbReference type="EMBL" id="REH39862.1"/>
    </source>
</evidence>
<accession>A0A3E0H9K9</accession>
<keyword evidence="1" id="KW-1133">Transmembrane helix</keyword>
<reference evidence="2 3" key="1">
    <citation type="submission" date="2018-08" db="EMBL/GenBank/DDBJ databases">
        <title>Genomic Encyclopedia of Type Strains, Phase IV (KMG-IV): sequencing the most valuable type-strain genomes for metagenomic binning, comparative biology and taxonomic classification.</title>
        <authorList>
            <person name="Goeker M."/>
        </authorList>
    </citation>
    <scope>NUCLEOTIDE SEQUENCE [LARGE SCALE GENOMIC DNA]</scope>
    <source>
        <strain evidence="2 3">DSM 26022</strain>
    </source>
</reference>
<dbReference type="OrthoDB" id="6650147at2"/>
<evidence type="ECO:0000256" key="1">
    <source>
        <dbReference type="SAM" id="Phobius"/>
    </source>
</evidence>
<keyword evidence="1" id="KW-0472">Membrane</keyword>
<feature type="transmembrane region" description="Helical" evidence="1">
    <location>
        <begin position="229"/>
        <end position="248"/>
    </location>
</feature>
<feature type="transmembrane region" description="Helical" evidence="1">
    <location>
        <begin position="355"/>
        <end position="378"/>
    </location>
</feature>
<dbReference type="AlphaFoldDB" id="A0A3E0H9K9"/>
<comment type="caution">
    <text evidence="2">The sequence shown here is derived from an EMBL/GenBank/DDBJ whole genome shotgun (WGS) entry which is preliminary data.</text>
</comment>
<feature type="transmembrane region" description="Helical" evidence="1">
    <location>
        <begin position="21"/>
        <end position="42"/>
    </location>
</feature>
<keyword evidence="3" id="KW-1185">Reference proteome</keyword>
<feature type="transmembrane region" description="Helical" evidence="1">
    <location>
        <begin position="162"/>
        <end position="180"/>
    </location>
</feature>
<organism evidence="2 3">
    <name type="scientific">Paraperlucidibaca baekdonensis</name>
    <dbReference type="NCBI Taxonomy" id="748120"/>
    <lineage>
        <taxon>Bacteria</taxon>
        <taxon>Pseudomonadati</taxon>
        <taxon>Pseudomonadota</taxon>
        <taxon>Gammaproteobacteria</taxon>
        <taxon>Moraxellales</taxon>
        <taxon>Moraxellaceae</taxon>
        <taxon>Paraperlucidibaca</taxon>
    </lineage>
</organism>
<name>A0A3E0H9K9_9GAMM</name>
<gene>
    <name evidence="2" type="ORF">DFR26_0055</name>
</gene>
<evidence type="ECO:0000313" key="3">
    <source>
        <dbReference type="Proteomes" id="UP000256774"/>
    </source>
</evidence>
<feature type="transmembrane region" description="Helical" evidence="1">
    <location>
        <begin position="134"/>
        <end position="155"/>
    </location>
</feature>
<proteinExistence type="predicted"/>
<feature type="transmembrane region" description="Helical" evidence="1">
    <location>
        <begin position="284"/>
        <end position="303"/>
    </location>
</feature>
<feature type="transmembrane region" description="Helical" evidence="1">
    <location>
        <begin position="200"/>
        <end position="217"/>
    </location>
</feature>
<feature type="transmembrane region" description="Helical" evidence="1">
    <location>
        <begin position="315"/>
        <end position="334"/>
    </location>
</feature>
<dbReference type="Proteomes" id="UP000256774">
    <property type="component" value="Unassembled WGS sequence"/>
</dbReference>
<dbReference type="RefSeq" id="WP_116206955.1">
    <property type="nucleotide sequence ID" value="NZ_QUNR01000001.1"/>
</dbReference>
<feature type="transmembrane region" description="Helical" evidence="1">
    <location>
        <begin position="48"/>
        <end position="65"/>
    </location>
</feature>